<comment type="caution">
    <text evidence="3">The sequence shown here is derived from an EMBL/GenBank/DDBJ whole genome shotgun (WGS) entry which is preliminary data.</text>
</comment>
<name>A0A9P5P7D7_9AGAR</name>
<feature type="domain" description="DUF6532" evidence="2">
    <location>
        <begin position="29"/>
        <end position="161"/>
    </location>
</feature>
<dbReference type="OrthoDB" id="2790754at2759"/>
<feature type="region of interest" description="Disordered" evidence="1">
    <location>
        <begin position="210"/>
        <end position="230"/>
    </location>
</feature>
<keyword evidence="4" id="KW-1185">Reference proteome</keyword>
<proteinExistence type="predicted"/>
<dbReference type="Pfam" id="PF20149">
    <property type="entry name" value="DUF6532"/>
    <property type="match status" value="1"/>
</dbReference>
<reference evidence="3" key="1">
    <citation type="submission" date="2020-11" db="EMBL/GenBank/DDBJ databases">
        <authorList>
            <consortium name="DOE Joint Genome Institute"/>
            <person name="Ahrendt S."/>
            <person name="Riley R."/>
            <person name="Andreopoulos W."/>
            <person name="Labutti K."/>
            <person name="Pangilinan J."/>
            <person name="Ruiz-Duenas F.J."/>
            <person name="Barrasa J.M."/>
            <person name="Sanchez-Garcia M."/>
            <person name="Camarero S."/>
            <person name="Miyauchi S."/>
            <person name="Serrano A."/>
            <person name="Linde D."/>
            <person name="Babiker R."/>
            <person name="Drula E."/>
            <person name="Ayuso-Fernandez I."/>
            <person name="Pacheco R."/>
            <person name="Padilla G."/>
            <person name="Ferreira P."/>
            <person name="Barriuso J."/>
            <person name="Kellner H."/>
            <person name="Castanera R."/>
            <person name="Alfaro M."/>
            <person name="Ramirez L."/>
            <person name="Pisabarro A.G."/>
            <person name="Kuo A."/>
            <person name="Tritt A."/>
            <person name="Lipzen A."/>
            <person name="He G."/>
            <person name="Yan M."/>
            <person name="Ng V."/>
            <person name="Cullen D."/>
            <person name="Martin F."/>
            <person name="Rosso M.-N."/>
            <person name="Henrissat B."/>
            <person name="Hibbett D."/>
            <person name="Martinez A.T."/>
            <person name="Grigoriev I.V."/>
        </authorList>
    </citation>
    <scope>NUCLEOTIDE SEQUENCE</scope>
    <source>
        <strain evidence="3">AH 40177</strain>
    </source>
</reference>
<accession>A0A9P5P7D7</accession>
<dbReference type="AlphaFoldDB" id="A0A9P5P7D7"/>
<protein>
    <recommendedName>
        <fullName evidence="2">DUF6532 domain-containing protein</fullName>
    </recommendedName>
</protein>
<feature type="compositionally biased region" description="Pro residues" evidence="1">
    <location>
        <begin position="217"/>
        <end position="230"/>
    </location>
</feature>
<evidence type="ECO:0000256" key="1">
    <source>
        <dbReference type="SAM" id="MobiDB-lite"/>
    </source>
</evidence>
<organism evidence="3 4">
    <name type="scientific">Rhodocollybia butyracea</name>
    <dbReference type="NCBI Taxonomy" id="206335"/>
    <lineage>
        <taxon>Eukaryota</taxon>
        <taxon>Fungi</taxon>
        <taxon>Dikarya</taxon>
        <taxon>Basidiomycota</taxon>
        <taxon>Agaricomycotina</taxon>
        <taxon>Agaricomycetes</taxon>
        <taxon>Agaricomycetidae</taxon>
        <taxon>Agaricales</taxon>
        <taxon>Marasmiineae</taxon>
        <taxon>Omphalotaceae</taxon>
        <taxon>Rhodocollybia</taxon>
    </lineage>
</organism>
<dbReference type="EMBL" id="JADNRY010000493">
    <property type="protein sequence ID" value="KAF9048134.1"/>
    <property type="molecule type" value="Genomic_DNA"/>
</dbReference>
<dbReference type="Proteomes" id="UP000772434">
    <property type="component" value="Unassembled WGS sequence"/>
</dbReference>
<evidence type="ECO:0000313" key="4">
    <source>
        <dbReference type="Proteomes" id="UP000772434"/>
    </source>
</evidence>
<gene>
    <name evidence="3" type="ORF">BDP27DRAFT_1434368</name>
</gene>
<evidence type="ECO:0000259" key="2">
    <source>
        <dbReference type="Pfam" id="PF20149"/>
    </source>
</evidence>
<evidence type="ECO:0000313" key="3">
    <source>
        <dbReference type="EMBL" id="KAF9048134.1"/>
    </source>
</evidence>
<dbReference type="InterPro" id="IPR045341">
    <property type="entry name" value="DUF6532"/>
</dbReference>
<sequence length="230" mass="25742">MDILQDLANEYKGEGDMRKVFACVLASVDTQQELVQFMGYARSGFFTNCMAKARDWVPSCFGIPGKMKSTEVKELVAWLLKDGHYKYGEVDVQVFATKGGANIEIFREIVNARKIAPPTVALMITFIKHALSEYAEGVYRHVEFSDTARACYCFHLSSFNQIANEAPVWANNFRTSLYYKLILTQLNKEFLLDVEADDLTEVDVKGLEADAIRDSSPLPPSSPPQSSPCS</sequence>